<dbReference type="KEGG" id="upi:EJG51_003470"/>
<name>A0A6M4A144_9BURK</name>
<dbReference type="AlphaFoldDB" id="A0A6M4A144"/>
<feature type="transmembrane region" description="Helical" evidence="1">
    <location>
        <begin position="219"/>
        <end position="242"/>
    </location>
</feature>
<keyword evidence="1" id="KW-1133">Transmembrane helix</keyword>
<proteinExistence type="predicted"/>
<feature type="transmembrane region" description="Helical" evidence="1">
    <location>
        <begin position="248"/>
        <end position="267"/>
    </location>
</feature>
<evidence type="ECO:0000313" key="2">
    <source>
        <dbReference type="EMBL" id="QJQ05076.1"/>
    </source>
</evidence>
<evidence type="ECO:0000256" key="1">
    <source>
        <dbReference type="SAM" id="Phobius"/>
    </source>
</evidence>
<protein>
    <submittedName>
        <fullName evidence="2">Uncharacterized protein</fullName>
    </submittedName>
</protein>
<reference evidence="2 3" key="1">
    <citation type="journal article" date="2019" name="Int. J. Syst. Evol. Microbiol.">
        <title>Undibacterium piscinae sp. nov., isolated from Korean shiner intestine.</title>
        <authorList>
            <person name="Lee S.Y."/>
            <person name="Kang W."/>
            <person name="Kim P.S."/>
            <person name="Kim H.S."/>
            <person name="Sung H."/>
            <person name="Shin N.R."/>
            <person name="Whon T.W."/>
            <person name="Yun J.H."/>
            <person name="Lee J.Y."/>
            <person name="Lee J.Y."/>
            <person name="Jung M.J."/>
            <person name="Jeong Y.S."/>
            <person name="Tak E.J."/>
            <person name="Han J.E."/>
            <person name="Hyun D.W."/>
            <person name="Kang M.S."/>
            <person name="Lee K.E."/>
            <person name="Lee B.H."/>
            <person name="Bae J.W."/>
        </authorList>
    </citation>
    <scope>NUCLEOTIDE SEQUENCE [LARGE SCALE GENOMIC DNA]</scope>
    <source>
        <strain evidence="2 3">S11R28</strain>
    </source>
</reference>
<dbReference type="EMBL" id="CP051152">
    <property type="protein sequence ID" value="QJQ05076.1"/>
    <property type="molecule type" value="Genomic_DNA"/>
</dbReference>
<keyword evidence="1" id="KW-0472">Membrane</keyword>
<keyword evidence="3" id="KW-1185">Reference proteome</keyword>
<organism evidence="2 3">
    <name type="scientific">Undibacterium piscinae</name>
    <dbReference type="NCBI Taxonomy" id="2495591"/>
    <lineage>
        <taxon>Bacteria</taxon>
        <taxon>Pseudomonadati</taxon>
        <taxon>Pseudomonadota</taxon>
        <taxon>Betaproteobacteria</taxon>
        <taxon>Burkholderiales</taxon>
        <taxon>Oxalobacteraceae</taxon>
        <taxon>Undibacterium</taxon>
    </lineage>
</organism>
<keyword evidence="1" id="KW-0812">Transmembrane</keyword>
<accession>A0A6M4A144</accession>
<dbReference type="Proteomes" id="UP000274350">
    <property type="component" value="Chromosome"/>
</dbReference>
<evidence type="ECO:0000313" key="3">
    <source>
        <dbReference type="Proteomes" id="UP000274350"/>
    </source>
</evidence>
<sequence>MSSAIVENDDNPTEVTIESRNGASVISMQAYQDLYNQITGKTEEVTKISKKSIRVNLDDIKQLDLKIKQILEQYRVISSNSSFTIFFEKDQKETHSSIERFLSLNSSTNGCTESIVARYNFAIILPQTNRAQNYSITIRLISRITTQRKLIEELPTGLPRSLLSMLSSKTCEIKVSYVDYVVARTITAVFDEWLEALDESKESKYLNFARKRSHFIPSIFKYSTLIACSFFVISLMPVLIGISPSTSQLASFFTLSLPFYFFCISNIDRTW</sequence>
<gene>
    <name evidence="2" type="ORF">EJG51_003470</name>
</gene>